<dbReference type="STRING" id="307972.A0A2G8KUH9"/>
<reference evidence="7 8" key="1">
    <citation type="journal article" date="2017" name="PLoS Biol.">
        <title>The sea cucumber genome provides insights into morphological evolution and visceral regeneration.</title>
        <authorList>
            <person name="Zhang X."/>
            <person name="Sun L."/>
            <person name="Yuan J."/>
            <person name="Sun Y."/>
            <person name="Gao Y."/>
            <person name="Zhang L."/>
            <person name="Li S."/>
            <person name="Dai H."/>
            <person name="Hamel J.F."/>
            <person name="Liu C."/>
            <person name="Yu Y."/>
            <person name="Liu S."/>
            <person name="Lin W."/>
            <person name="Guo K."/>
            <person name="Jin S."/>
            <person name="Xu P."/>
            <person name="Storey K.B."/>
            <person name="Huan P."/>
            <person name="Zhang T."/>
            <person name="Zhou Y."/>
            <person name="Zhang J."/>
            <person name="Lin C."/>
            <person name="Li X."/>
            <person name="Xing L."/>
            <person name="Huo D."/>
            <person name="Sun M."/>
            <person name="Wang L."/>
            <person name="Mercier A."/>
            <person name="Li F."/>
            <person name="Yang H."/>
            <person name="Xiang J."/>
        </authorList>
    </citation>
    <scope>NUCLEOTIDE SEQUENCE [LARGE SCALE GENOMIC DNA]</scope>
    <source>
        <strain evidence="7">Shaxun</strain>
        <tissue evidence="7">Muscle</tissue>
    </source>
</reference>
<evidence type="ECO:0000256" key="1">
    <source>
        <dbReference type="ARBA" id="ARBA00004186"/>
    </source>
</evidence>
<keyword evidence="8" id="KW-1185">Reference proteome</keyword>
<feature type="region of interest" description="Disordered" evidence="6">
    <location>
        <begin position="74"/>
        <end position="133"/>
    </location>
</feature>
<evidence type="ECO:0000256" key="5">
    <source>
        <dbReference type="ARBA" id="ARBA00023212"/>
    </source>
</evidence>
<dbReference type="PANTHER" id="PTHR28578:SF2">
    <property type="entry name" value="MITOTIC-SPINDLE ORGANIZING PROTEIN 2"/>
    <property type="match status" value="1"/>
</dbReference>
<dbReference type="Proteomes" id="UP000230750">
    <property type="component" value="Unassembled WGS sequence"/>
</dbReference>
<dbReference type="EMBL" id="MRZV01000362">
    <property type="protein sequence ID" value="PIK51659.1"/>
    <property type="molecule type" value="Genomic_DNA"/>
</dbReference>
<evidence type="ECO:0000256" key="6">
    <source>
        <dbReference type="SAM" id="MobiDB-lite"/>
    </source>
</evidence>
<name>A0A2G8KUH9_STIJA</name>
<dbReference type="PANTHER" id="PTHR28578">
    <property type="entry name" value="MITOTIC-SPINDLE ORGANIZING PROTEIN 2A-RELATED"/>
    <property type="match status" value="1"/>
</dbReference>
<dbReference type="GO" id="GO:0005819">
    <property type="term" value="C:spindle"/>
    <property type="evidence" value="ECO:0007669"/>
    <property type="project" value="UniProtKB-SubCell"/>
</dbReference>
<keyword evidence="4" id="KW-0963">Cytoplasm</keyword>
<accession>A0A2G8KUH9</accession>
<feature type="compositionally biased region" description="Basic and acidic residues" evidence="6">
    <location>
        <begin position="108"/>
        <end position="120"/>
    </location>
</feature>
<evidence type="ECO:0000256" key="4">
    <source>
        <dbReference type="ARBA" id="ARBA00022490"/>
    </source>
</evidence>
<dbReference type="AlphaFoldDB" id="A0A2G8KUH9"/>
<evidence type="ECO:0000313" key="8">
    <source>
        <dbReference type="Proteomes" id="UP000230750"/>
    </source>
</evidence>
<sequence>MSSKSSKSYKYEVKGKKARDALNQEEQELFDLCQLSGVEISPAVLRIILDLLKLNVSPLTIAEMLKSMIHQGRLAETDSASSKMSSTSRPSSRKGEKSGSSRSGLSSSRDKEKQRHEKPGKSAGSHKSSQGQT</sequence>
<comment type="subcellular location">
    <subcellularLocation>
        <location evidence="2">Cytoplasm</location>
        <location evidence="2">Cytoskeleton</location>
        <location evidence="2">Microtubule organizing center</location>
        <location evidence="2">Centrosome</location>
    </subcellularLocation>
    <subcellularLocation>
        <location evidence="1">Cytoplasm</location>
        <location evidence="1">Cytoskeleton</location>
        <location evidence="1">Spindle</location>
    </subcellularLocation>
</comment>
<dbReference type="GO" id="GO:0005813">
    <property type="term" value="C:centrosome"/>
    <property type="evidence" value="ECO:0007669"/>
    <property type="project" value="UniProtKB-SubCell"/>
</dbReference>
<evidence type="ECO:0000313" key="7">
    <source>
        <dbReference type="EMBL" id="PIK51659.1"/>
    </source>
</evidence>
<feature type="compositionally biased region" description="Low complexity" evidence="6">
    <location>
        <begin position="79"/>
        <end position="90"/>
    </location>
</feature>
<keyword evidence="5" id="KW-0206">Cytoskeleton</keyword>
<proteinExistence type="inferred from homology"/>
<dbReference type="InterPro" id="IPR024332">
    <property type="entry name" value="MOZART2"/>
</dbReference>
<protein>
    <submittedName>
        <fullName evidence="7">Putative mitotic-spindle organizing protein 2-like</fullName>
    </submittedName>
</protein>
<evidence type="ECO:0000256" key="2">
    <source>
        <dbReference type="ARBA" id="ARBA00004300"/>
    </source>
</evidence>
<evidence type="ECO:0000256" key="3">
    <source>
        <dbReference type="ARBA" id="ARBA00007286"/>
    </source>
</evidence>
<gene>
    <name evidence="7" type="ORF">BSL78_11469</name>
</gene>
<comment type="similarity">
    <text evidence="3">Belongs to the MOZART2 family.</text>
</comment>
<organism evidence="7 8">
    <name type="scientific">Stichopus japonicus</name>
    <name type="common">Sea cucumber</name>
    <dbReference type="NCBI Taxonomy" id="307972"/>
    <lineage>
        <taxon>Eukaryota</taxon>
        <taxon>Metazoa</taxon>
        <taxon>Echinodermata</taxon>
        <taxon>Eleutherozoa</taxon>
        <taxon>Echinozoa</taxon>
        <taxon>Holothuroidea</taxon>
        <taxon>Aspidochirotacea</taxon>
        <taxon>Aspidochirotida</taxon>
        <taxon>Stichopodidae</taxon>
        <taxon>Apostichopus</taxon>
    </lineage>
</organism>
<dbReference type="OrthoDB" id="10064769at2759"/>
<comment type="caution">
    <text evidence="7">The sequence shown here is derived from an EMBL/GenBank/DDBJ whole genome shotgun (WGS) entry which is preliminary data.</text>
</comment>
<dbReference type="Pfam" id="PF12926">
    <property type="entry name" value="MOZART2"/>
    <property type="match status" value="1"/>
</dbReference>